<organism evidence="1 2">
    <name type="scientific">Rickettsia rickettsii (strain Sheila Smith)</name>
    <dbReference type="NCBI Taxonomy" id="392021"/>
    <lineage>
        <taxon>Bacteria</taxon>
        <taxon>Pseudomonadati</taxon>
        <taxon>Pseudomonadota</taxon>
        <taxon>Alphaproteobacteria</taxon>
        <taxon>Rickettsiales</taxon>
        <taxon>Rickettsiaceae</taxon>
        <taxon>Rickettsieae</taxon>
        <taxon>Rickettsia</taxon>
        <taxon>spotted fever group</taxon>
    </lineage>
</organism>
<evidence type="ECO:0000313" key="2">
    <source>
        <dbReference type="Proteomes" id="UP000006832"/>
    </source>
</evidence>
<protein>
    <submittedName>
        <fullName evidence="1">Uncharacterized protein</fullName>
    </submittedName>
</protein>
<proteinExistence type="predicted"/>
<dbReference type="GeneID" id="79938009"/>
<dbReference type="RefSeq" id="WP_012151233.1">
    <property type="nucleotide sequence ID" value="NC_009882.1"/>
</dbReference>
<dbReference type="EMBL" id="CP000848">
    <property type="protein sequence ID" value="ABV76681.1"/>
    <property type="molecule type" value="Genomic_DNA"/>
</dbReference>
<dbReference type="KEGG" id="rri:A1G_06105"/>
<name>A0A0H3AZ73_RICRS</name>
<evidence type="ECO:0000313" key="1">
    <source>
        <dbReference type="EMBL" id="ABV76681.1"/>
    </source>
</evidence>
<dbReference type="AlphaFoldDB" id="A0A0H3AZ73"/>
<accession>A0A0H3AZ73</accession>
<dbReference type="HOGENOM" id="CLU_2571656_0_0_5"/>
<reference evidence="2" key="1">
    <citation type="submission" date="2007-09" db="EMBL/GenBank/DDBJ databases">
        <title>Complete genome sequence of Rickettsia rickettsii.</title>
        <authorList>
            <person name="Madan A."/>
            <person name="Fahey J."/>
            <person name="Helton E."/>
            <person name="Ketteman M."/>
            <person name="Madan A."/>
            <person name="Rodrigues S."/>
            <person name="Sanchez A."/>
            <person name="Dasch G."/>
            <person name="Eremeeva M."/>
        </authorList>
    </citation>
    <scope>NUCLEOTIDE SEQUENCE [LARGE SCALE GENOMIC DNA]</scope>
    <source>
        <strain evidence="2">Sheila Smith</strain>
    </source>
</reference>
<dbReference type="Proteomes" id="UP000006832">
    <property type="component" value="Chromosome"/>
</dbReference>
<sequence>MFISIIIQDKAIKVDNNNRFSNLYLSPIQPKTYAPSGLNIKVAQKVKAERRAAALASYVGKNNALILLNGRTTLNHNTQEK</sequence>
<gene>
    <name evidence="1" type="ordered locus">A1G_06105</name>
</gene>